<dbReference type="OrthoDB" id="9803892at2"/>
<gene>
    <name evidence="8" type="primary">rfbD</name>
    <name evidence="8" type="ORF">FHP08_09760</name>
</gene>
<dbReference type="UniPathway" id="UPA00124"/>
<evidence type="ECO:0000256" key="5">
    <source>
        <dbReference type="ARBA" id="ARBA00048200"/>
    </source>
</evidence>
<keyword evidence="6" id="KW-0521">NADP</keyword>
<protein>
    <recommendedName>
        <fullName evidence="4 6">dTDP-4-dehydrorhamnose reductase</fullName>
        <ecNumber evidence="3 6">1.1.1.133</ecNumber>
    </recommendedName>
</protein>
<dbReference type="AlphaFoldDB" id="A0A5C8NYK0"/>
<evidence type="ECO:0000313" key="9">
    <source>
        <dbReference type="Proteomes" id="UP000321548"/>
    </source>
</evidence>
<comment type="catalytic activity">
    <reaction evidence="5 6">
        <text>dTDP-beta-L-rhamnose + NADP(+) = dTDP-4-dehydro-beta-L-rhamnose + NADPH + H(+)</text>
        <dbReference type="Rhea" id="RHEA:21796"/>
        <dbReference type="ChEBI" id="CHEBI:15378"/>
        <dbReference type="ChEBI" id="CHEBI:57510"/>
        <dbReference type="ChEBI" id="CHEBI:57783"/>
        <dbReference type="ChEBI" id="CHEBI:58349"/>
        <dbReference type="ChEBI" id="CHEBI:62830"/>
        <dbReference type="EC" id="1.1.1.133"/>
    </reaction>
</comment>
<dbReference type="Proteomes" id="UP000321548">
    <property type="component" value="Unassembled WGS sequence"/>
</dbReference>
<dbReference type="Gene3D" id="3.40.50.720">
    <property type="entry name" value="NAD(P)-binding Rossmann-like Domain"/>
    <property type="match status" value="1"/>
</dbReference>
<comment type="caution">
    <text evidence="8">The sequence shown here is derived from an EMBL/GenBank/DDBJ whole genome shotgun (WGS) entry which is preliminary data.</text>
</comment>
<accession>A0A5C8NYK0</accession>
<comment type="pathway">
    <text evidence="1 6">Carbohydrate biosynthesis; dTDP-L-rhamnose biosynthesis.</text>
</comment>
<dbReference type="NCBIfam" id="NF007440">
    <property type="entry name" value="PRK09987.1"/>
    <property type="match status" value="1"/>
</dbReference>
<dbReference type="GO" id="GO:0008831">
    <property type="term" value="F:dTDP-4-dehydrorhamnose reductase activity"/>
    <property type="evidence" value="ECO:0007669"/>
    <property type="project" value="UniProtKB-EC"/>
</dbReference>
<dbReference type="Pfam" id="PF04321">
    <property type="entry name" value="RmlD_sub_bind"/>
    <property type="match status" value="1"/>
</dbReference>
<dbReference type="InterPro" id="IPR029903">
    <property type="entry name" value="RmlD-like-bd"/>
</dbReference>
<evidence type="ECO:0000313" key="8">
    <source>
        <dbReference type="EMBL" id="TXL66339.1"/>
    </source>
</evidence>
<dbReference type="PANTHER" id="PTHR10491">
    <property type="entry name" value="DTDP-4-DEHYDRORHAMNOSE REDUCTASE"/>
    <property type="match status" value="1"/>
</dbReference>
<proteinExistence type="inferred from homology"/>
<dbReference type="GO" id="GO:0019305">
    <property type="term" value="P:dTDP-rhamnose biosynthetic process"/>
    <property type="evidence" value="ECO:0007669"/>
    <property type="project" value="UniProtKB-UniPathway"/>
</dbReference>
<evidence type="ECO:0000256" key="6">
    <source>
        <dbReference type="RuleBase" id="RU364082"/>
    </source>
</evidence>
<evidence type="ECO:0000256" key="2">
    <source>
        <dbReference type="ARBA" id="ARBA00010944"/>
    </source>
</evidence>
<comment type="similarity">
    <text evidence="2 6">Belongs to the dTDP-4-dehydrorhamnose reductase family.</text>
</comment>
<dbReference type="RefSeq" id="WP_147704250.1">
    <property type="nucleotide sequence ID" value="NZ_VDUY01000003.1"/>
</dbReference>
<dbReference type="NCBIfam" id="TIGR01214">
    <property type="entry name" value="rmlD"/>
    <property type="match status" value="1"/>
</dbReference>
<evidence type="ECO:0000256" key="1">
    <source>
        <dbReference type="ARBA" id="ARBA00004781"/>
    </source>
</evidence>
<dbReference type="CDD" id="cd05254">
    <property type="entry name" value="dTDP_HR_like_SDR_e"/>
    <property type="match status" value="1"/>
</dbReference>
<dbReference type="EMBL" id="VDUY01000003">
    <property type="protein sequence ID" value="TXL66339.1"/>
    <property type="molecule type" value="Genomic_DNA"/>
</dbReference>
<comment type="cofactor">
    <cofactor evidence="6">
        <name>Mg(2+)</name>
        <dbReference type="ChEBI" id="CHEBI:18420"/>
    </cofactor>
    <text evidence="6">Binds 1 Mg(2+) ion per monomer.</text>
</comment>
<dbReference type="Gene3D" id="3.90.25.10">
    <property type="entry name" value="UDP-galactose 4-epimerase, domain 1"/>
    <property type="match status" value="1"/>
</dbReference>
<dbReference type="FunFam" id="3.40.50.720:FF:000159">
    <property type="entry name" value="dTDP-4-dehydrorhamnose reductase"/>
    <property type="match status" value="1"/>
</dbReference>
<dbReference type="EC" id="1.1.1.133" evidence="3 6"/>
<comment type="function">
    <text evidence="6">Catalyzes the reduction of dTDP-6-deoxy-L-lyxo-4-hexulose to yield dTDP-L-rhamnose.</text>
</comment>
<feature type="domain" description="RmlD-like substrate binding" evidence="7">
    <location>
        <begin position="1"/>
        <end position="295"/>
    </location>
</feature>
<organism evidence="8 9">
    <name type="scientific">Zeimonas arvi</name>
    <dbReference type="NCBI Taxonomy" id="2498847"/>
    <lineage>
        <taxon>Bacteria</taxon>
        <taxon>Pseudomonadati</taxon>
        <taxon>Pseudomonadota</taxon>
        <taxon>Betaproteobacteria</taxon>
        <taxon>Burkholderiales</taxon>
        <taxon>Burkholderiaceae</taxon>
        <taxon>Zeimonas</taxon>
    </lineage>
</organism>
<evidence type="ECO:0000256" key="3">
    <source>
        <dbReference type="ARBA" id="ARBA00012929"/>
    </source>
</evidence>
<reference evidence="8 9" key="1">
    <citation type="submission" date="2019-06" db="EMBL/GenBank/DDBJ databases">
        <title>Quisquiliibacterium sp. nov., isolated from a maize field.</title>
        <authorList>
            <person name="Lin S.-Y."/>
            <person name="Tsai C.-F."/>
            <person name="Young C.-C."/>
        </authorList>
    </citation>
    <scope>NUCLEOTIDE SEQUENCE [LARGE SCALE GENOMIC DNA]</scope>
    <source>
        <strain evidence="8 9">CC-CFT501</strain>
    </source>
</reference>
<keyword evidence="9" id="KW-1185">Reference proteome</keyword>
<name>A0A5C8NYK0_9BURK</name>
<dbReference type="InterPro" id="IPR036291">
    <property type="entry name" value="NAD(P)-bd_dom_sf"/>
</dbReference>
<sequence length="299" mass="31879">MKILLTGATGQVGWELARSLQPLGEVVACDRRRADLSAPASLAALVESVAPQVIVNAAAYTAVDRAEQGPELADTINGAAPAALAAAARRAGALFVHYSTDYVFDGSGDAPRREDAPVAPINAYGRSKLAGEQAIARAGSDWLVLRTSWVYASRGSNFVKTMLRLGAEHESLKVVADQVGAPTSARLIADATAHIVRQALAERAQGRFAPGVLHLCAAGETSWHGFAQEIFDGWRALAGTDSLKVRELAPISSAEYPTPAARPLNSRLDCSRLRERFGILPTHWREGLRLVLEEIAGQR</sequence>
<dbReference type="GO" id="GO:0005829">
    <property type="term" value="C:cytosol"/>
    <property type="evidence" value="ECO:0007669"/>
    <property type="project" value="TreeGrafter"/>
</dbReference>
<keyword evidence="6 8" id="KW-0560">Oxidoreductase</keyword>
<evidence type="ECO:0000259" key="7">
    <source>
        <dbReference type="Pfam" id="PF04321"/>
    </source>
</evidence>
<dbReference type="SUPFAM" id="SSF51735">
    <property type="entry name" value="NAD(P)-binding Rossmann-fold domains"/>
    <property type="match status" value="1"/>
</dbReference>
<dbReference type="InterPro" id="IPR005913">
    <property type="entry name" value="dTDP_dehydrorham_reduct"/>
</dbReference>
<dbReference type="PANTHER" id="PTHR10491:SF4">
    <property type="entry name" value="METHIONINE ADENOSYLTRANSFERASE 2 SUBUNIT BETA"/>
    <property type="match status" value="1"/>
</dbReference>
<evidence type="ECO:0000256" key="4">
    <source>
        <dbReference type="ARBA" id="ARBA00017099"/>
    </source>
</evidence>